<protein>
    <recommendedName>
        <fullName evidence="9">Multidrug-efflux transporter</fullName>
    </recommendedName>
</protein>
<feature type="transmembrane region" description="Helical" evidence="10">
    <location>
        <begin position="320"/>
        <end position="347"/>
    </location>
</feature>
<reference evidence="11" key="1">
    <citation type="submission" date="2020-10" db="EMBL/GenBank/DDBJ databases">
        <authorList>
            <person name="Gilroy R."/>
        </authorList>
    </citation>
    <scope>NUCLEOTIDE SEQUENCE</scope>
    <source>
        <strain evidence="11">G3-3990</strain>
    </source>
</reference>
<dbReference type="EMBL" id="JADIMG010000019">
    <property type="protein sequence ID" value="MBO8459088.1"/>
    <property type="molecule type" value="Genomic_DNA"/>
</dbReference>
<evidence type="ECO:0000313" key="11">
    <source>
        <dbReference type="EMBL" id="MBO8459088.1"/>
    </source>
</evidence>
<name>A0A9D9HSG8_9BACT</name>
<evidence type="ECO:0000256" key="9">
    <source>
        <dbReference type="ARBA" id="ARBA00031636"/>
    </source>
</evidence>
<dbReference type="Proteomes" id="UP000823641">
    <property type="component" value="Unassembled WGS sequence"/>
</dbReference>
<feature type="transmembrane region" description="Helical" evidence="10">
    <location>
        <begin position="367"/>
        <end position="385"/>
    </location>
</feature>
<feature type="transmembrane region" description="Helical" evidence="10">
    <location>
        <begin position="96"/>
        <end position="118"/>
    </location>
</feature>
<dbReference type="AlphaFoldDB" id="A0A9D9HSG8"/>
<feature type="transmembrane region" description="Helical" evidence="10">
    <location>
        <begin position="392"/>
        <end position="414"/>
    </location>
</feature>
<evidence type="ECO:0000313" key="12">
    <source>
        <dbReference type="Proteomes" id="UP000823641"/>
    </source>
</evidence>
<feature type="transmembrane region" description="Helical" evidence="10">
    <location>
        <begin position="169"/>
        <end position="190"/>
    </location>
</feature>
<dbReference type="Pfam" id="PF01554">
    <property type="entry name" value="MatE"/>
    <property type="match status" value="2"/>
</dbReference>
<dbReference type="InterPro" id="IPR048279">
    <property type="entry name" value="MdtK-like"/>
</dbReference>
<evidence type="ECO:0000256" key="10">
    <source>
        <dbReference type="SAM" id="Phobius"/>
    </source>
</evidence>
<dbReference type="GO" id="GO:0015297">
    <property type="term" value="F:antiporter activity"/>
    <property type="evidence" value="ECO:0007669"/>
    <property type="project" value="UniProtKB-KW"/>
</dbReference>
<dbReference type="InterPro" id="IPR050222">
    <property type="entry name" value="MATE_MdtK"/>
</dbReference>
<keyword evidence="7" id="KW-0406">Ion transport</keyword>
<evidence type="ECO:0000256" key="2">
    <source>
        <dbReference type="ARBA" id="ARBA00022448"/>
    </source>
</evidence>
<keyword evidence="8 10" id="KW-0472">Membrane</keyword>
<evidence type="ECO:0000256" key="7">
    <source>
        <dbReference type="ARBA" id="ARBA00023065"/>
    </source>
</evidence>
<proteinExistence type="predicted"/>
<dbReference type="PANTHER" id="PTHR43298:SF2">
    <property type="entry name" value="FMN_FAD EXPORTER YEEO-RELATED"/>
    <property type="match status" value="1"/>
</dbReference>
<evidence type="ECO:0000256" key="5">
    <source>
        <dbReference type="ARBA" id="ARBA00022692"/>
    </source>
</evidence>
<evidence type="ECO:0000256" key="6">
    <source>
        <dbReference type="ARBA" id="ARBA00022989"/>
    </source>
</evidence>
<keyword evidence="6 10" id="KW-1133">Transmembrane helix</keyword>
<evidence type="ECO:0000256" key="4">
    <source>
        <dbReference type="ARBA" id="ARBA00022475"/>
    </source>
</evidence>
<dbReference type="GO" id="GO:0006811">
    <property type="term" value="P:monoatomic ion transport"/>
    <property type="evidence" value="ECO:0007669"/>
    <property type="project" value="UniProtKB-KW"/>
</dbReference>
<evidence type="ECO:0000256" key="1">
    <source>
        <dbReference type="ARBA" id="ARBA00004651"/>
    </source>
</evidence>
<organism evidence="11 12">
    <name type="scientific">Candidatus Gallipaludibacter merdavium</name>
    <dbReference type="NCBI Taxonomy" id="2840839"/>
    <lineage>
        <taxon>Bacteria</taxon>
        <taxon>Pseudomonadati</taxon>
        <taxon>Bacteroidota</taxon>
        <taxon>Bacteroidia</taxon>
        <taxon>Bacteroidales</taxon>
        <taxon>Candidatus Gallipaludibacter</taxon>
    </lineage>
</organism>
<dbReference type="NCBIfam" id="TIGR00797">
    <property type="entry name" value="matE"/>
    <property type="match status" value="1"/>
</dbReference>
<dbReference type="PIRSF" id="PIRSF006603">
    <property type="entry name" value="DinF"/>
    <property type="match status" value="1"/>
</dbReference>
<keyword evidence="3" id="KW-0050">Antiport</keyword>
<dbReference type="GO" id="GO:0042910">
    <property type="term" value="F:xenobiotic transmembrane transporter activity"/>
    <property type="evidence" value="ECO:0007669"/>
    <property type="project" value="InterPro"/>
</dbReference>
<sequence length="451" mass="50025">MKKERNNNLTQGSITPAILRFSLPFILGNLLQQCYNITDTFIVGRVLGPEALAAVGSSYALMIFVTSIFIGLCMGSGAVISMLYGSNNHGEMKQNIFASIVIISTVTLTLNVIGITCLKPIIHLLQTPPELFELTYDYLFIIFCGMFPVCIYNFYAFMLRAIGDSTTPLIFLALSVVLNILLDLLFIIGFNGGIEGAAWATVISQALAALALMLYTNKYYPQLKLKAEDLKCSTHALRHITAHSLLTCTQQSVMNFGILMIQGLVNSFGTAIMAAFAAAVKIDSFAYMPVQDFGNAFSTFIAQNFGANQTKRIRKGMKSAFLLVSLFSIIISFIVFITAPQLMSIFIQQAHTDIIQIGTEYLRIEGTFYIGIGWLFLLYGIFRAIDWPAMSLVLTIISLGTRVILAYTLAPIPAFSYHAIWWSVPIGWFLADFIGFIVLYRLRRKLAKQQP</sequence>
<keyword evidence="4" id="KW-1003">Cell membrane</keyword>
<keyword evidence="2" id="KW-0813">Transport</keyword>
<accession>A0A9D9HSG8</accession>
<keyword evidence="5 10" id="KW-0812">Transmembrane</keyword>
<dbReference type="PANTHER" id="PTHR43298">
    <property type="entry name" value="MULTIDRUG RESISTANCE PROTEIN NORM-RELATED"/>
    <property type="match status" value="1"/>
</dbReference>
<evidence type="ECO:0000256" key="3">
    <source>
        <dbReference type="ARBA" id="ARBA00022449"/>
    </source>
</evidence>
<feature type="transmembrane region" description="Helical" evidence="10">
    <location>
        <begin position="138"/>
        <end position="157"/>
    </location>
</feature>
<dbReference type="GO" id="GO:0005886">
    <property type="term" value="C:plasma membrane"/>
    <property type="evidence" value="ECO:0007669"/>
    <property type="project" value="UniProtKB-SubCell"/>
</dbReference>
<comment type="caution">
    <text evidence="11">The sequence shown here is derived from an EMBL/GenBank/DDBJ whole genome shotgun (WGS) entry which is preliminary data.</text>
</comment>
<reference evidence="11" key="2">
    <citation type="journal article" date="2021" name="PeerJ">
        <title>Extensive microbial diversity within the chicken gut microbiome revealed by metagenomics and culture.</title>
        <authorList>
            <person name="Gilroy R."/>
            <person name="Ravi A."/>
            <person name="Getino M."/>
            <person name="Pursley I."/>
            <person name="Horton D.L."/>
            <person name="Alikhan N.F."/>
            <person name="Baker D."/>
            <person name="Gharbi K."/>
            <person name="Hall N."/>
            <person name="Watson M."/>
            <person name="Adriaenssens E.M."/>
            <person name="Foster-Nyarko E."/>
            <person name="Jarju S."/>
            <person name="Secka A."/>
            <person name="Antonio M."/>
            <person name="Oren A."/>
            <person name="Chaudhuri R.R."/>
            <person name="La Ragione R."/>
            <person name="Hildebrand F."/>
            <person name="Pallen M.J."/>
        </authorList>
    </citation>
    <scope>NUCLEOTIDE SEQUENCE</scope>
    <source>
        <strain evidence="11">G3-3990</strain>
    </source>
</reference>
<feature type="transmembrane region" description="Helical" evidence="10">
    <location>
        <begin position="59"/>
        <end position="84"/>
    </location>
</feature>
<dbReference type="InterPro" id="IPR002528">
    <property type="entry name" value="MATE_fam"/>
</dbReference>
<feature type="transmembrane region" description="Helical" evidence="10">
    <location>
        <begin position="420"/>
        <end position="440"/>
    </location>
</feature>
<evidence type="ECO:0000256" key="8">
    <source>
        <dbReference type="ARBA" id="ARBA00023136"/>
    </source>
</evidence>
<comment type="subcellular location">
    <subcellularLocation>
        <location evidence="1">Cell membrane</location>
        <topology evidence="1">Multi-pass membrane protein</topology>
    </subcellularLocation>
</comment>
<dbReference type="CDD" id="cd13138">
    <property type="entry name" value="MATE_yoeA_like"/>
    <property type="match status" value="1"/>
</dbReference>
<gene>
    <name evidence="11" type="ORF">IAA73_01960</name>
</gene>
<feature type="transmembrane region" description="Helical" evidence="10">
    <location>
        <begin position="196"/>
        <end position="216"/>
    </location>
</feature>